<gene>
    <name evidence="2" type="ORF">HJC23_004876</name>
</gene>
<organism evidence="2 3">
    <name type="scientific">Cyclotella cryptica</name>
    <dbReference type="NCBI Taxonomy" id="29204"/>
    <lineage>
        <taxon>Eukaryota</taxon>
        <taxon>Sar</taxon>
        <taxon>Stramenopiles</taxon>
        <taxon>Ochrophyta</taxon>
        <taxon>Bacillariophyta</taxon>
        <taxon>Coscinodiscophyceae</taxon>
        <taxon>Thalassiosirophycidae</taxon>
        <taxon>Stephanodiscales</taxon>
        <taxon>Stephanodiscaceae</taxon>
        <taxon>Cyclotella</taxon>
    </lineage>
</organism>
<reference evidence="2 3" key="1">
    <citation type="journal article" date="2020" name="G3 (Bethesda)">
        <title>Improved Reference Genome for Cyclotella cryptica CCMP332, a Model for Cell Wall Morphogenesis, Salinity Adaptation, and Lipid Production in Diatoms (Bacillariophyta).</title>
        <authorList>
            <person name="Roberts W.R."/>
            <person name="Downey K.M."/>
            <person name="Ruck E.C."/>
            <person name="Traller J.C."/>
            <person name="Alverson A.J."/>
        </authorList>
    </citation>
    <scope>NUCLEOTIDE SEQUENCE [LARGE SCALE GENOMIC DNA]</scope>
    <source>
        <strain evidence="2 3">CCMP332</strain>
    </source>
</reference>
<evidence type="ECO:0000313" key="3">
    <source>
        <dbReference type="Proteomes" id="UP001516023"/>
    </source>
</evidence>
<name>A0ABD3P7K2_9STRA</name>
<proteinExistence type="predicted"/>
<accession>A0ABD3P7K2</accession>
<comment type="caution">
    <text evidence="2">The sequence shown here is derived from an EMBL/GenBank/DDBJ whole genome shotgun (WGS) entry which is preliminary data.</text>
</comment>
<protein>
    <submittedName>
        <fullName evidence="2">Uncharacterized protein</fullName>
    </submittedName>
</protein>
<dbReference type="EMBL" id="JABMIG020000252">
    <property type="protein sequence ID" value="KAL3783757.1"/>
    <property type="molecule type" value="Genomic_DNA"/>
</dbReference>
<feature type="region of interest" description="Disordered" evidence="1">
    <location>
        <begin position="1"/>
        <end position="40"/>
    </location>
</feature>
<evidence type="ECO:0000256" key="1">
    <source>
        <dbReference type="SAM" id="MobiDB-lite"/>
    </source>
</evidence>
<evidence type="ECO:0000313" key="2">
    <source>
        <dbReference type="EMBL" id="KAL3783757.1"/>
    </source>
</evidence>
<sequence>MNPIKNTFLSRPHQKVSDTAAHETAGQSLLEDRPKGSSNSSNLIYEEKKVTFSTYSTLHIYDVDPSYQFTKSYSFSEIKTFREQAAINSHVLRELISSYPMSRSNNLKYLLRSKILCLEDILGIEQLIDKHGGTSMMQERHNHVLCVLKKQEELCKANVIHFTALAEVSIASSGKNVLKAQYRAALAV</sequence>
<dbReference type="Proteomes" id="UP001516023">
    <property type="component" value="Unassembled WGS sequence"/>
</dbReference>
<dbReference type="AlphaFoldDB" id="A0ABD3P7K2"/>
<keyword evidence="3" id="KW-1185">Reference proteome</keyword>